<comment type="caution">
    <text evidence="1">The sequence shown here is derived from an EMBL/GenBank/DDBJ whole genome shotgun (WGS) entry which is preliminary data.</text>
</comment>
<dbReference type="EMBL" id="LBXO01000006">
    <property type="protein sequence ID" value="KKR33566.1"/>
    <property type="molecule type" value="Genomic_DNA"/>
</dbReference>
<reference evidence="1 2" key="1">
    <citation type="journal article" date="2015" name="Nature">
        <title>rRNA introns, odd ribosomes, and small enigmatic genomes across a large radiation of phyla.</title>
        <authorList>
            <person name="Brown C.T."/>
            <person name="Hug L.A."/>
            <person name="Thomas B.C."/>
            <person name="Sharon I."/>
            <person name="Castelle C.J."/>
            <person name="Singh A."/>
            <person name="Wilkins M.J."/>
            <person name="Williams K.H."/>
            <person name="Banfield J.F."/>
        </authorList>
    </citation>
    <scope>NUCLEOTIDE SEQUENCE [LARGE SCALE GENOMIC DNA]</scope>
</reference>
<dbReference type="Proteomes" id="UP000034137">
    <property type="component" value="Unassembled WGS sequence"/>
</dbReference>
<sequence>MQAISKLYLTKEAAKMPNKPKQHQAQQGLSYLGFMGVGFAEDLQVEVLDGGITELL</sequence>
<evidence type="ECO:0000313" key="2">
    <source>
        <dbReference type="Proteomes" id="UP000034137"/>
    </source>
</evidence>
<evidence type="ECO:0000313" key="1">
    <source>
        <dbReference type="EMBL" id="KKR33566.1"/>
    </source>
</evidence>
<dbReference type="AlphaFoldDB" id="A0A0G0Q898"/>
<gene>
    <name evidence="1" type="ORF">UT64_C0006G0014</name>
</gene>
<protein>
    <submittedName>
        <fullName evidence="1">Uncharacterized protein</fullName>
    </submittedName>
</protein>
<organism evidence="1 2">
    <name type="scientific">Candidatus Falkowbacteria bacterium GW2011_GWF2_39_8</name>
    <dbReference type="NCBI Taxonomy" id="1618642"/>
    <lineage>
        <taxon>Bacteria</taxon>
        <taxon>Candidatus Falkowiibacteriota</taxon>
    </lineage>
</organism>
<accession>A0A0G0Q898</accession>
<proteinExistence type="predicted"/>
<name>A0A0G0Q898_9BACT</name>